<feature type="compositionally biased region" description="Acidic residues" evidence="1">
    <location>
        <begin position="212"/>
        <end position="230"/>
    </location>
</feature>
<dbReference type="EMBL" id="JAACJP010000007">
    <property type="protein sequence ID" value="KAF5383152.1"/>
    <property type="molecule type" value="Genomic_DNA"/>
</dbReference>
<evidence type="ECO:0000256" key="1">
    <source>
        <dbReference type="SAM" id="MobiDB-lite"/>
    </source>
</evidence>
<dbReference type="OrthoDB" id="2940229at2759"/>
<feature type="region of interest" description="Disordered" evidence="1">
    <location>
        <begin position="192"/>
        <end position="230"/>
    </location>
</feature>
<dbReference type="PANTHER" id="PTHR35711:SF1">
    <property type="entry name" value="ECTODERMAL, ISOFORM F"/>
    <property type="match status" value="1"/>
</dbReference>
<protein>
    <submittedName>
        <fullName evidence="2">Uncharacterized protein</fullName>
    </submittedName>
</protein>
<dbReference type="Proteomes" id="UP000565441">
    <property type="component" value="Unassembled WGS sequence"/>
</dbReference>
<evidence type="ECO:0000313" key="3">
    <source>
        <dbReference type="Proteomes" id="UP000565441"/>
    </source>
</evidence>
<feature type="region of interest" description="Disordered" evidence="1">
    <location>
        <begin position="18"/>
        <end position="75"/>
    </location>
</feature>
<feature type="compositionally biased region" description="Basic and acidic residues" evidence="1">
    <location>
        <begin position="539"/>
        <end position="556"/>
    </location>
</feature>
<name>A0A8H5M724_9AGAR</name>
<feature type="compositionally biased region" description="Low complexity" evidence="1">
    <location>
        <begin position="53"/>
        <end position="64"/>
    </location>
</feature>
<dbReference type="PANTHER" id="PTHR35711">
    <property type="entry name" value="EXPRESSED PROTEIN"/>
    <property type="match status" value="1"/>
</dbReference>
<feature type="compositionally biased region" description="Basic and acidic residues" evidence="1">
    <location>
        <begin position="511"/>
        <end position="522"/>
    </location>
</feature>
<feature type="compositionally biased region" description="Acidic residues" evidence="1">
    <location>
        <begin position="335"/>
        <end position="345"/>
    </location>
</feature>
<feature type="compositionally biased region" description="Acidic residues" evidence="1">
    <location>
        <begin position="364"/>
        <end position="381"/>
    </location>
</feature>
<reference evidence="2 3" key="1">
    <citation type="journal article" date="2020" name="ISME J.">
        <title>Uncovering the hidden diversity of litter-decomposition mechanisms in mushroom-forming fungi.</title>
        <authorList>
            <person name="Floudas D."/>
            <person name="Bentzer J."/>
            <person name="Ahren D."/>
            <person name="Johansson T."/>
            <person name="Persson P."/>
            <person name="Tunlid A."/>
        </authorList>
    </citation>
    <scope>NUCLEOTIDE SEQUENCE [LARGE SCALE GENOMIC DNA]</scope>
    <source>
        <strain evidence="2 3">CBS 661.87</strain>
    </source>
</reference>
<feature type="compositionally biased region" description="Polar residues" evidence="1">
    <location>
        <begin position="321"/>
        <end position="331"/>
    </location>
</feature>
<sequence length="604" mass="67690">MTIKRSLELTVADSDQACLDDDNVLSNDDREPPTKRRMISVPHTPLPTRLSFPTPQTPFTGTPYPSRPLDSPTNPVGRKRTKVLAHSLPAPTSFSKHLPLRFQFVRPGVSPRMGGIYRIVQVPLSYTFVQLRCLIAFLFGGGYADEQEDRHLFELKKKIVMYAQTYKPGQIRSGYTANRLSSARDPCRYRPEVDEDSLWDDDESAKPKGEVEDVASEDTDEGEGEGEDPGWTWELEEEYTLGHAWSRGGDLTRGIIYHHNKTTAVHITLNTSSLPRRSGISNAPYLFQARGRVRLLPNSVRPLPKPLFSVPMSKLPAPSFRQSAWSTASPQEKNEDVDGESDPEYGDMSSSGLFSKDAVKVEDMSDSDDDEQDGEEDEAEDPNAMLSTKRFNKPKAFASYLRFVHQHSSRRQCSTSDESDTDDDNDASRSTPGLDHWASSPATSSPFASSSVHFSSSPLNAAGNHSRSTAYDLSAESLSTLSTLSAIAFTPAPPHAPWQRRRLERVQKRMEKYKRREWMRAGDDDDDEKEDGEDQLCDESNKEQRPPAEKKSEPHSWKSGNAAKVGSQKRHVRKTDPAKLPPLWVKPELKPGEVWDPFGDEIEV</sequence>
<dbReference type="AlphaFoldDB" id="A0A8H5M724"/>
<comment type="caution">
    <text evidence="2">The sequence shown here is derived from an EMBL/GenBank/DDBJ whole genome shotgun (WGS) entry which is preliminary data.</text>
</comment>
<evidence type="ECO:0000313" key="2">
    <source>
        <dbReference type="EMBL" id="KAF5383152.1"/>
    </source>
</evidence>
<proteinExistence type="predicted"/>
<accession>A0A8H5M724</accession>
<feature type="compositionally biased region" description="Low complexity" evidence="1">
    <location>
        <begin position="438"/>
        <end position="458"/>
    </location>
</feature>
<gene>
    <name evidence="2" type="ORF">D9615_004961</name>
</gene>
<organism evidence="2 3">
    <name type="scientific">Tricholomella constricta</name>
    <dbReference type="NCBI Taxonomy" id="117010"/>
    <lineage>
        <taxon>Eukaryota</taxon>
        <taxon>Fungi</taxon>
        <taxon>Dikarya</taxon>
        <taxon>Basidiomycota</taxon>
        <taxon>Agaricomycotina</taxon>
        <taxon>Agaricomycetes</taxon>
        <taxon>Agaricomycetidae</taxon>
        <taxon>Agaricales</taxon>
        <taxon>Tricholomatineae</taxon>
        <taxon>Lyophyllaceae</taxon>
        <taxon>Tricholomella</taxon>
    </lineage>
</organism>
<feature type="compositionally biased region" description="Acidic residues" evidence="1">
    <location>
        <begin position="193"/>
        <end position="203"/>
    </location>
</feature>
<feature type="region of interest" description="Disordered" evidence="1">
    <location>
        <begin position="405"/>
        <end position="470"/>
    </location>
</feature>
<feature type="region of interest" description="Disordered" evidence="1">
    <location>
        <begin position="511"/>
        <end position="604"/>
    </location>
</feature>
<feature type="compositionally biased region" description="Acidic residues" evidence="1">
    <location>
        <begin position="523"/>
        <end position="537"/>
    </location>
</feature>
<feature type="region of interest" description="Disordered" evidence="1">
    <location>
        <begin position="321"/>
        <end position="390"/>
    </location>
</feature>
<keyword evidence="3" id="KW-1185">Reference proteome</keyword>